<dbReference type="InterPro" id="IPR000160">
    <property type="entry name" value="GGDEF_dom"/>
</dbReference>
<protein>
    <recommendedName>
        <fullName evidence="2">GGDEF domain-containing protein</fullName>
    </recommendedName>
</protein>
<dbReference type="PROSITE" id="PS50887">
    <property type="entry name" value="GGDEF"/>
    <property type="match status" value="1"/>
</dbReference>
<keyword evidence="1" id="KW-0812">Transmembrane</keyword>
<dbReference type="NCBIfam" id="TIGR00254">
    <property type="entry name" value="GGDEF"/>
    <property type="match status" value="1"/>
</dbReference>
<reference evidence="3 4" key="1">
    <citation type="submission" date="2021-03" db="EMBL/GenBank/DDBJ databases">
        <title>Antimicrobial resistance genes in bacteria isolated from Japanese honey, and their potential for conferring macrolide and lincosamide resistance in the American foulbrood pathogen Paenibacillus larvae.</title>
        <authorList>
            <person name="Okamoto M."/>
            <person name="Kumagai M."/>
            <person name="Kanamori H."/>
            <person name="Takamatsu D."/>
        </authorList>
    </citation>
    <scope>NUCLEOTIDE SEQUENCE [LARGE SCALE GENOMIC DNA]</scope>
    <source>
        <strain evidence="3 4">J42TS3</strain>
    </source>
</reference>
<dbReference type="RefSeq" id="WP_213655673.1">
    <property type="nucleotide sequence ID" value="NZ_BOSL01000011.1"/>
</dbReference>
<evidence type="ECO:0000313" key="3">
    <source>
        <dbReference type="EMBL" id="GIP54378.1"/>
    </source>
</evidence>
<evidence type="ECO:0000259" key="2">
    <source>
        <dbReference type="PROSITE" id="PS50887"/>
    </source>
</evidence>
<gene>
    <name evidence="3" type="ORF">J42TS3_34130</name>
</gene>
<dbReference type="Gene3D" id="3.30.70.270">
    <property type="match status" value="1"/>
</dbReference>
<accession>A0ABQ4MEG1</accession>
<feature type="transmembrane region" description="Helical" evidence="1">
    <location>
        <begin position="176"/>
        <end position="198"/>
    </location>
</feature>
<dbReference type="InterPro" id="IPR029787">
    <property type="entry name" value="Nucleotide_cyclase"/>
</dbReference>
<keyword evidence="1" id="KW-0472">Membrane</keyword>
<dbReference type="CDD" id="cd01949">
    <property type="entry name" value="GGDEF"/>
    <property type="match status" value="1"/>
</dbReference>
<dbReference type="PANTHER" id="PTHR46663:SF2">
    <property type="entry name" value="GGDEF DOMAIN-CONTAINING PROTEIN"/>
    <property type="match status" value="1"/>
</dbReference>
<dbReference type="EMBL" id="BOSL01000011">
    <property type="protein sequence ID" value="GIP54378.1"/>
    <property type="molecule type" value="Genomic_DNA"/>
</dbReference>
<proteinExistence type="predicted"/>
<dbReference type="SMART" id="SM00267">
    <property type="entry name" value="GGDEF"/>
    <property type="match status" value="1"/>
</dbReference>
<feature type="transmembrane region" description="Helical" evidence="1">
    <location>
        <begin position="69"/>
        <end position="93"/>
    </location>
</feature>
<feature type="transmembrane region" description="Helical" evidence="1">
    <location>
        <begin position="42"/>
        <end position="63"/>
    </location>
</feature>
<feature type="domain" description="GGDEF" evidence="2">
    <location>
        <begin position="482"/>
        <end position="613"/>
    </location>
</feature>
<evidence type="ECO:0000256" key="1">
    <source>
        <dbReference type="SAM" id="Phobius"/>
    </source>
</evidence>
<dbReference type="Proteomes" id="UP000679992">
    <property type="component" value="Unassembled WGS sequence"/>
</dbReference>
<keyword evidence="1" id="KW-1133">Transmembrane helix</keyword>
<dbReference type="InterPro" id="IPR052163">
    <property type="entry name" value="DGC-Regulatory_Protein"/>
</dbReference>
<dbReference type="InterPro" id="IPR043128">
    <property type="entry name" value="Rev_trsase/Diguanyl_cyclase"/>
</dbReference>
<keyword evidence="4" id="KW-1185">Reference proteome</keyword>
<feature type="transmembrane region" description="Helical" evidence="1">
    <location>
        <begin position="347"/>
        <end position="371"/>
    </location>
</feature>
<name>A0ABQ4MEG1_9BACL</name>
<sequence>MRGSNHRLQARLTLTILLLIFSLLGDFLSLPMLYGMKFHFSTLFIIMAFILIGSPAAILIAFLTACSNYFLLELSVFDSVIVFAEILFIALAFRLRKGSVFVYDLLFWFITSALFLFLSLYVHLFQSHTQLLLLLAKSSVNGSSNALMAEVLTTYLPFIRRLKIKKRNKKIPLQQIFVHLSISGLILPFVCFMIMTGISQNHVVNLRALQLTQSTASSVQEQVSSWSKADYRALELRDIIQLGKLRAIVNNVTSGAVEVVISNPGGDVLAASSKDIAAHTSVSNLPEKINLFRYNSNLYLTLPDDRYFTELSMWSGGFYWYSIPLNEDLDYNINVRVPASHFLYEVYSIYAIEFGLIIAFILVVLLVVYWFSKLIVQILIKLTHETTGLPDKIAATFESYSAESHIVEFDKLYRNFQKMAVRLKEMFAEAIRMNKVLTEQAQQIRKSEQEFQKLAFTDALTKIPNRLYFHKKLKRLIEERSPAVTVMFMDLNKFKEINDTYGHEVGDKLLQHVAGLLTTAAGADQVCRLGGDEFVVVLPTADPMLVLQTAEQILELFKTPLLIQDLKLQPQTSIGIASYPKDNDNPDQLLRLADQAMYLAKQSGTALVWESNGQGDSEA</sequence>
<evidence type="ECO:0000313" key="4">
    <source>
        <dbReference type="Proteomes" id="UP000679992"/>
    </source>
</evidence>
<dbReference type="SUPFAM" id="SSF55073">
    <property type="entry name" value="Nucleotide cyclase"/>
    <property type="match status" value="1"/>
</dbReference>
<dbReference type="Pfam" id="PF00990">
    <property type="entry name" value="GGDEF"/>
    <property type="match status" value="1"/>
</dbReference>
<comment type="caution">
    <text evidence="3">The sequence shown here is derived from an EMBL/GenBank/DDBJ whole genome shotgun (WGS) entry which is preliminary data.</text>
</comment>
<dbReference type="PANTHER" id="PTHR46663">
    <property type="entry name" value="DIGUANYLATE CYCLASE DGCT-RELATED"/>
    <property type="match status" value="1"/>
</dbReference>
<organism evidence="3 4">
    <name type="scientific">Paenibacillus vini</name>
    <dbReference type="NCBI Taxonomy" id="1476024"/>
    <lineage>
        <taxon>Bacteria</taxon>
        <taxon>Bacillati</taxon>
        <taxon>Bacillota</taxon>
        <taxon>Bacilli</taxon>
        <taxon>Bacillales</taxon>
        <taxon>Paenibacillaceae</taxon>
        <taxon>Paenibacillus</taxon>
    </lineage>
</organism>
<feature type="transmembrane region" description="Helical" evidence="1">
    <location>
        <begin position="12"/>
        <end position="30"/>
    </location>
</feature>
<feature type="transmembrane region" description="Helical" evidence="1">
    <location>
        <begin position="105"/>
        <end position="125"/>
    </location>
</feature>